<sequence>MPTISEVIKDDYARIKDAYRRIVNLSHEDGETNNFIWSLACYLLAEELLVTPTIKERVVKGSKTEERFCRDFMSIIEKLQRLQAFDQIDEESFMASLSAIWVDLEPHMEEVSTCLLKLEKTFTKSDSEALAAKYLEVQRQMGIRYADNGATSRQSITTILETPLDNHRTELLAKPV</sequence>
<organism evidence="1 2">
    <name type="scientific">Diplogelasinospora grovesii</name>
    <dbReference type="NCBI Taxonomy" id="303347"/>
    <lineage>
        <taxon>Eukaryota</taxon>
        <taxon>Fungi</taxon>
        <taxon>Dikarya</taxon>
        <taxon>Ascomycota</taxon>
        <taxon>Pezizomycotina</taxon>
        <taxon>Sordariomycetes</taxon>
        <taxon>Sordariomycetidae</taxon>
        <taxon>Sordariales</taxon>
        <taxon>Diplogelasinosporaceae</taxon>
        <taxon>Diplogelasinospora</taxon>
    </lineage>
</organism>
<reference evidence="2" key="1">
    <citation type="journal article" date="2023" name="Mol. Phylogenet. Evol.">
        <title>Genome-scale phylogeny and comparative genomics of the fungal order Sordariales.</title>
        <authorList>
            <person name="Hensen N."/>
            <person name="Bonometti L."/>
            <person name="Westerberg I."/>
            <person name="Brannstrom I.O."/>
            <person name="Guillou S."/>
            <person name="Cros-Aarteil S."/>
            <person name="Calhoun S."/>
            <person name="Haridas S."/>
            <person name="Kuo A."/>
            <person name="Mondo S."/>
            <person name="Pangilinan J."/>
            <person name="Riley R."/>
            <person name="LaButti K."/>
            <person name="Andreopoulos B."/>
            <person name="Lipzen A."/>
            <person name="Chen C."/>
            <person name="Yan M."/>
            <person name="Daum C."/>
            <person name="Ng V."/>
            <person name="Clum A."/>
            <person name="Steindorff A."/>
            <person name="Ohm R.A."/>
            <person name="Martin F."/>
            <person name="Silar P."/>
            <person name="Natvig D.O."/>
            <person name="Lalanne C."/>
            <person name="Gautier V."/>
            <person name="Ament-Velasquez S.L."/>
            <person name="Kruys A."/>
            <person name="Hutchinson M.I."/>
            <person name="Powell A.J."/>
            <person name="Barry K."/>
            <person name="Miller A.N."/>
            <person name="Grigoriev I.V."/>
            <person name="Debuchy R."/>
            <person name="Gladieux P."/>
            <person name="Hiltunen Thoren M."/>
            <person name="Johannesson H."/>
        </authorList>
    </citation>
    <scope>NUCLEOTIDE SEQUENCE [LARGE SCALE GENOMIC DNA]</scope>
    <source>
        <strain evidence="2">CBS 340.73</strain>
    </source>
</reference>
<dbReference type="AlphaFoldDB" id="A0AAN6MZF8"/>
<accession>A0AAN6MZF8</accession>
<comment type="caution">
    <text evidence="1">The sequence shown here is derived from an EMBL/GenBank/DDBJ whole genome shotgun (WGS) entry which is preliminary data.</text>
</comment>
<dbReference type="PANTHER" id="PTHR35585">
    <property type="entry name" value="HHE DOMAIN PROTEIN (AFU_ORTHOLOGUE AFUA_4G00730)"/>
    <property type="match status" value="1"/>
</dbReference>
<name>A0AAN6MZF8_9PEZI</name>
<dbReference type="PANTHER" id="PTHR35585:SF1">
    <property type="entry name" value="HHE DOMAIN PROTEIN (AFU_ORTHOLOGUE AFUA_4G00730)"/>
    <property type="match status" value="1"/>
</dbReference>
<dbReference type="Proteomes" id="UP001303473">
    <property type="component" value="Unassembled WGS sequence"/>
</dbReference>
<proteinExistence type="predicted"/>
<protein>
    <submittedName>
        <fullName evidence="1">Uncharacterized protein</fullName>
    </submittedName>
</protein>
<evidence type="ECO:0000313" key="2">
    <source>
        <dbReference type="Proteomes" id="UP001303473"/>
    </source>
</evidence>
<keyword evidence="2" id="KW-1185">Reference proteome</keyword>
<evidence type="ECO:0000313" key="1">
    <source>
        <dbReference type="EMBL" id="KAK3935383.1"/>
    </source>
</evidence>
<dbReference type="EMBL" id="MU853926">
    <property type="protein sequence ID" value="KAK3935383.1"/>
    <property type="molecule type" value="Genomic_DNA"/>
</dbReference>
<gene>
    <name evidence="1" type="ORF">QBC46DRAFT_298213</name>
</gene>